<keyword evidence="3" id="KW-1185">Reference proteome</keyword>
<dbReference type="Proteomes" id="UP000543836">
    <property type="component" value="Unassembled WGS sequence"/>
</dbReference>
<sequence length="82" mass="8990">MKDFDTLEPPARGARSTNDTNEFVARGADSAAVQLRLKLASKQYFAGRRVPQRSRNTQCHAGSTISVLPGSVWNSRKDDGLL</sequence>
<protein>
    <submittedName>
        <fullName evidence="2">Uncharacterized protein</fullName>
    </submittedName>
</protein>
<evidence type="ECO:0000256" key="1">
    <source>
        <dbReference type="SAM" id="MobiDB-lite"/>
    </source>
</evidence>
<feature type="region of interest" description="Disordered" evidence="1">
    <location>
        <begin position="1"/>
        <end position="22"/>
    </location>
</feature>
<dbReference type="AlphaFoldDB" id="A0A7W7EIT9"/>
<comment type="caution">
    <text evidence="2">The sequence shown here is derived from an EMBL/GenBank/DDBJ whole genome shotgun (WGS) entry which is preliminary data.</text>
</comment>
<organism evidence="2 3">
    <name type="scientific">Rhizobium leucaenae</name>
    <dbReference type="NCBI Taxonomy" id="29450"/>
    <lineage>
        <taxon>Bacteria</taxon>
        <taxon>Pseudomonadati</taxon>
        <taxon>Pseudomonadota</taxon>
        <taxon>Alphaproteobacteria</taxon>
        <taxon>Hyphomicrobiales</taxon>
        <taxon>Rhizobiaceae</taxon>
        <taxon>Rhizobium/Agrobacterium group</taxon>
        <taxon>Rhizobium</taxon>
    </lineage>
</organism>
<evidence type="ECO:0000313" key="3">
    <source>
        <dbReference type="Proteomes" id="UP000543836"/>
    </source>
</evidence>
<name>A0A7W7EIT9_9HYPH</name>
<gene>
    <name evidence="2" type="ORF">GGE60_000832</name>
</gene>
<dbReference type="EMBL" id="JACIIG010000001">
    <property type="protein sequence ID" value="MBB4566744.1"/>
    <property type="molecule type" value="Genomic_DNA"/>
</dbReference>
<reference evidence="2 3" key="1">
    <citation type="submission" date="2020-08" db="EMBL/GenBank/DDBJ databases">
        <title>Genomic Encyclopedia of Type Strains, Phase IV (KMG-V): Genome sequencing to study the core and pangenomes of soil and plant-associated prokaryotes.</title>
        <authorList>
            <person name="Whitman W."/>
        </authorList>
    </citation>
    <scope>NUCLEOTIDE SEQUENCE [LARGE SCALE GENOMIC DNA]</scope>
    <source>
        <strain evidence="2 3">SEMIA 492</strain>
    </source>
</reference>
<proteinExistence type="predicted"/>
<evidence type="ECO:0000313" key="2">
    <source>
        <dbReference type="EMBL" id="MBB4566744.1"/>
    </source>
</evidence>
<accession>A0A7W7EIT9</accession>
<dbReference type="RefSeq" id="WP_154668636.1">
    <property type="nucleotide sequence ID" value="NZ_JACIIG010000001.1"/>
</dbReference>